<dbReference type="CDD" id="cd19920">
    <property type="entry name" value="REC_PA4781-like"/>
    <property type="match status" value="1"/>
</dbReference>
<dbReference type="EMBL" id="QYUO01000003">
    <property type="protein sequence ID" value="RJF91796.1"/>
    <property type="molecule type" value="Genomic_DNA"/>
</dbReference>
<dbReference type="InterPro" id="IPR001789">
    <property type="entry name" value="Sig_transdc_resp-reg_receiver"/>
</dbReference>
<dbReference type="InterPro" id="IPR052163">
    <property type="entry name" value="DGC-Regulatory_Protein"/>
</dbReference>
<organism evidence="4 5">
    <name type="scientific">Noviherbaspirillum saxi</name>
    <dbReference type="NCBI Taxonomy" id="2320863"/>
    <lineage>
        <taxon>Bacteria</taxon>
        <taxon>Pseudomonadati</taxon>
        <taxon>Pseudomonadota</taxon>
        <taxon>Betaproteobacteria</taxon>
        <taxon>Burkholderiales</taxon>
        <taxon>Oxalobacteraceae</taxon>
        <taxon>Noviherbaspirillum</taxon>
    </lineage>
</organism>
<feature type="domain" description="Response regulatory" evidence="2">
    <location>
        <begin position="65"/>
        <end position="181"/>
    </location>
</feature>
<evidence type="ECO:0000259" key="2">
    <source>
        <dbReference type="PROSITE" id="PS50110"/>
    </source>
</evidence>
<sequence length="340" mass="38281">MGSFRHRAVIATTAPLFLFCNSQVLTVIDKNDKDAICIIDFCGECNQSMASQRADIKVISENKYNILIVDDLSENLRLLTNILSAHGYTVHAAKSGASALQYLQANLADLVLLDVVMPGMDGYQVCELLKSDERTRDIPVIFLSSADHVFNKTQAFSKGGVDYMLKPFHEEELLARINVHLSLRAVQKQLVEQNIQLQKEIVERKQAQEKILYLATHDALTGLPNRALLQERIKRDLALARRYQREVAILFIDLDRFKQINDSLGHHVGDELLKAAAERMKRCVRETDSLGRLGGDEFVICLPEIISAEVASLVAKKFSKRWRNHSISRITHCISAEVSV</sequence>
<dbReference type="PANTHER" id="PTHR46663">
    <property type="entry name" value="DIGUANYLATE CYCLASE DGCT-RELATED"/>
    <property type="match status" value="1"/>
</dbReference>
<dbReference type="PROSITE" id="PS50887">
    <property type="entry name" value="GGDEF"/>
    <property type="match status" value="1"/>
</dbReference>
<dbReference type="InterPro" id="IPR011006">
    <property type="entry name" value="CheY-like_superfamily"/>
</dbReference>
<dbReference type="PANTHER" id="PTHR46663:SF2">
    <property type="entry name" value="GGDEF DOMAIN-CONTAINING PROTEIN"/>
    <property type="match status" value="1"/>
</dbReference>
<evidence type="ECO:0000259" key="3">
    <source>
        <dbReference type="PROSITE" id="PS50887"/>
    </source>
</evidence>
<keyword evidence="5" id="KW-1185">Reference proteome</keyword>
<gene>
    <name evidence="4" type="ORF">D3871_24240</name>
</gene>
<dbReference type="PROSITE" id="PS50110">
    <property type="entry name" value="RESPONSE_REGULATORY"/>
    <property type="match status" value="1"/>
</dbReference>
<dbReference type="GO" id="GO:0000160">
    <property type="term" value="P:phosphorelay signal transduction system"/>
    <property type="evidence" value="ECO:0007669"/>
    <property type="project" value="InterPro"/>
</dbReference>
<accession>A0A3A3FEN2</accession>
<dbReference type="AlphaFoldDB" id="A0A3A3FEN2"/>
<dbReference type="Gene3D" id="3.30.70.270">
    <property type="match status" value="1"/>
</dbReference>
<feature type="domain" description="GGDEF" evidence="3">
    <location>
        <begin position="245"/>
        <end position="340"/>
    </location>
</feature>
<proteinExistence type="predicted"/>
<dbReference type="SMART" id="SM00448">
    <property type="entry name" value="REC"/>
    <property type="match status" value="1"/>
</dbReference>
<dbReference type="SMART" id="SM00267">
    <property type="entry name" value="GGDEF"/>
    <property type="match status" value="1"/>
</dbReference>
<dbReference type="Gene3D" id="3.40.50.2300">
    <property type="match status" value="1"/>
</dbReference>
<dbReference type="Pfam" id="PF00072">
    <property type="entry name" value="Response_reg"/>
    <property type="match status" value="1"/>
</dbReference>
<dbReference type="InterPro" id="IPR000160">
    <property type="entry name" value="GGDEF_dom"/>
</dbReference>
<dbReference type="InterPro" id="IPR043128">
    <property type="entry name" value="Rev_trsase/Diguanyl_cyclase"/>
</dbReference>
<dbReference type="SUPFAM" id="SSF55073">
    <property type="entry name" value="Nucleotide cyclase"/>
    <property type="match status" value="1"/>
</dbReference>
<evidence type="ECO:0000313" key="5">
    <source>
        <dbReference type="Proteomes" id="UP000265955"/>
    </source>
</evidence>
<evidence type="ECO:0000256" key="1">
    <source>
        <dbReference type="PROSITE-ProRule" id="PRU00169"/>
    </source>
</evidence>
<dbReference type="Pfam" id="PF00990">
    <property type="entry name" value="GGDEF"/>
    <property type="match status" value="1"/>
</dbReference>
<dbReference type="InterPro" id="IPR029787">
    <property type="entry name" value="Nucleotide_cyclase"/>
</dbReference>
<comment type="caution">
    <text evidence="4">The sequence shown here is derived from an EMBL/GenBank/DDBJ whole genome shotgun (WGS) entry which is preliminary data.</text>
</comment>
<reference evidence="5" key="1">
    <citation type="submission" date="2018-09" db="EMBL/GenBank/DDBJ databases">
        <authorList>
            <person name="Zhu H."/>
        </authorList>
    </citation>
    <scope>NUCLEOTIDE SEQUENCE [LARGE SCALE GENOMIC DNA]</scope>
    <source>
        <strain evidence="5">K1R23-30</strain>
    </source>
</reference>
<keyword evidence="1" id="KW-0597">Phosphoprotein</keyword>
<feature type="modified residue" description="4-aspartylphosphate" evidence="1">
    <location>
        <position position="114"/>
    </location>
</feature>
<dbReference type="SUPFAM" id="SSF52172">
    <property type="entry name" value="CheY-like"/>
    <property type="match status" value="1"/>
</dbReference>
<evidence type="ECO:0000313" key="4">
    <source>
        <dbReference type="EMBL" id="RJF91796.1"/>
    </source>
</evidence>
<dbReference type="CDD" id="cd01949">
    <property type="entry name" value="GGDEF"/>
    <property type="match status" value="1"/>
</dbReference>
<name>A0A3A3FEN2_9BURK</name>
<dbReference type="Proteomes" id="UP000265955">
    <property type="component" value="Unassembled WGS sequence"/>
</dbReference>
<protein>
    <submittedName>
        <fullName evidence="4">Diguanylate cyclase</fullName>
    </submittedName>
</protein>
<dbReference type="NCBIfam" id="TIGR00254">
    <property type="entry name" value="GGDEF"/>
    <property type="match status" value="1"/>
</dbReference>